<dbReference type="Proteomes" id="UP000195412">
    <property type="component" value="Chromosome I"/>
</dbReference>
<name>A0A1Y6JW63_9LACO</name>
<dbReference type="InterPro" id="IPR016181">
    <property type="entry name" value="Acyl_CoA_acyltransferase"/>
</dbReference>
<dbReference type="Gene3D" id="3.40.630.30">
    <property type="match status" value="1"/>
</dbReference>
<evidence type="ECO:0000259" key="3">
    <source>
        <dbReference type="PROSITE" id="PS51186"/>
    </source>
</evidence>
<dbReference type="PANTHER" id="PTHR43877">
    <property type="entry name" value="AMINOALKYLPHOSPHONATE N-ACETYLTRANSFERASE-RELATED-RELATED"/>
    <property type="match status" value="1"/>
</dbReference>
<dbReference type="RefSeq" id="WP_087741893.1">
    <property type="nucleotide sequence ID" value="NZ_LT854705.1"/>
</dbReference>
<evidence type="ECO:0000256" key="1">
    <source>
        <dbReference type="ARBA" id="ARBA00022679"/>
    </source>
</evidence>
<organism evidence="4 5">
    <name type="scientific">Levilactobacillus zymae</name>
    <dbReference type="NCBI Taxonomy" id="267363"/>
    <lineage>
        <taxon>Bacteria</taxon>
        <taxon>Bacillati</taxon>
        <taxon>Bacillota</taxon>
        <taxon>Bacilli</taxon>
        <taxon>Lactobacillales</taxon>
        <taxon>Lactobacillaceae</taxon>
        <taxon>Levilactobacillus</taxon>
    </lineage>
</organism>
<gene>
    <name evidence="4" type="ORF">LZ3411_1055</name>
</gene>
<dbReference type="CDD" id="cd04301">
    <property type="entry name" value="NAT_SF"/>
    <property type="match status" value="1"/>
</dbReference>
<dbReference type="Pfam" id="PF00583">
    <property type="entry name" value="Acetyltransf_1"/>
    <property type="match status" value="1"/>
</dbReference>
<dbReference type="PROSITE" id="PS51186">
    <property type="entry name" value="GNAT"/>
    <property type="match status" value="1"/>
</dbReference>
<protein>
    <submittedName>
        <fullName evidence="4">GCN5-related N-acetyltransferase</fullName>
    </submittedName>
</protein>
<dbReference type="GO" id="GO:0016747">
    <property type="term" value="F:acyltransferase activity, transferring groups other than amino-acyl groups"/>
    <property type="evidence" value="ECO:0007669"/>
    <property type="project" value="InterPro"/>
</dbReference>
<evidence type="ECO:0000313" key="4">
    <source>
        <dbReference type="EMBL" id="SMS14105.1"/>
    </source>
</evidence>
<dbReference type="EMBL" id="LT854705">
    <property type="protein sequence ID" value="SMS14105.1"/>
    <property type="molecule type" value="Genomic_DNA"/>
</dbReference>
<proteinExistence type="predicted"/>
<keyword evidence="2" id="KW-0012">Acyltransferase</keyword>
<keyword evidence="1 4" id="KW-0808">Transferase</keyword>
<dbReference type="SUPFAM" id="SSF55729">
    <property type="entry name" value="Acyl-CoA N-acyltransferases (Nat)"/>
    <property type="match status" value="1"/>
</dbReference>
<sequence>MTSQLKPCTLDDLATLQAVSRETFTATFGAQNTPADLAAYLDTAYSSAQLTQELTNPESQFYLLYQDATVAGYLKLNTGAAQTEAMGPNDLEIERIYLRTAFQHQGLGKRLFQLALEQAQRQRKAQIWLGVWEHNLNAQNFYHRLGFHQVGQHTFTLGSDPQTDLIYAKDL</sequence>
<accession>A0A1Y6JW63</accession>
<dbReference type="KEGG" id="lzy:LZ3411_1055"/>
<feature type="domain" description="N-acetyltransferase" evidence="3">
    <location>
        <begin position="3"/>
        <end position="171"/>
    </location>
</feature>
<reference evidence="5" key="1">
    <citation type="submission" date="2017-05" db="EMBL/GenBank/DDBJ databases">
        <authorList>
            <person name="Papadimitriou K."/>
        </authorList>
    </citation>
    <scope>NUCLEOTIDE SEQUENCE [LARGE SCALE GENOMIC DNA]</scope>
    <source>
        <strain evidence="5">ACA-DC 3411</strain>
    </source>
</reference>
<evidence type="ECO:0000313" key="5">
    <source>
        <dbReference type="Proteomes" id="UP000195412"/>
    </source>
</evidence>
<dbReference type="InterPro" id="IPR000182">
    <property type="entry name" value="GNAT_dom"/>
</dbReference>
<dbReference type="AlphaFoldDB" id="A0A1Y6JW63"/>
<dbReference type="InterPro" id="IPR050832">
    <property type="entry name" value="Bact_Acetyltransf"/>
</dbReference>
<evidence type="ECO:0000256" key="2">
    <source>
        <dbReference type="ARBA" id="ARBA00023315"/>
    </source>
</evidence>